<dbReference type="GO" id="GO:0009228">
    <property type="term" value="P:thiamine biosynthetic process"/>
    <property type="evidence" value="ECO:0007669"/>
    <property type="project" value="UniProtKB-KW"/>
</dbReference>
<keyword evidence="5" id="KW-1185">Reference proteome</keyword>
<dbReference type="Gene3D" id="3.20.20.70">
    <property type="entry name" value="Aldolase class I"/>
    <property type="match status" value="1"/>
</dbReference>
<dbReference type="Proteomes" id="UP000249453">
    <property type="component" value="Unassembled WGS sequence"/>
</dbReference>
<sequence length="220" mass="22999">MNASAAPQVEHCRILLVAPALADGDMLAKLLAAALSGGDVASVILDSGTLDEATFQASAQKAIPVIQAKGAAAIILNDTRIAGRIGADGVHIEGNFATVAEAMEKHSPRLIVGAGNLRERHASLEIGELQPDYIFFGKIGADTKADAHPRNLALAEWWSELVEIPCIAQAGSSLESIKEAAKTGADFVALGRAVFESDDPAQTVADANRMLDEHAPRFAL</sequence>
<dbReference type="PANTHER" id="PTHR20857:SF23">
    <property type="entry name" value="THIAMINE BIOSYNTHETIC BIFUNCTIONAL ENZYME"/>
    <property type="match status" value="1"/>
</dbReference>
<evidence type="ECO:0000259" key="3">
    <source>
        <dbReference type="Pfam" id="PF02581"/>
    </source>
</evidence>
<dbReference type="CDD" id="cd00564">
    <property type="entry name" value="TMP_TenI"/>
    <property type="match status" value="1"/>
</dbReference>
<accession>A0A364JVT9</accession>
<proteinExistence type="predicted"/>
<dbReference type="OrthoDB" id="7159061at2"/>
<reference evidence="4 5" key="1">
    <citation type="submission" date="2018-06" db="EMBL/GenBank/DDBJ databases">
        <title>Genomic Encyclopedia of Type Strains, Phase IV (KMG-IV): sequencing the most valuable type-strain genomes for metagenomic binning, comparative biology and taxonomic classification.</title>
        <authorList>
            <person name="Goeker M."/>
        </authorList>
    </citation>
    <scope>NUCLEOTIDE SEQUENCE [LARGE SCALE GENOMIC DNA]</scope>
    <source>
        <strain evidence="4 5">DSM 26720</strain>
    </source>
</reference>
<dbReference type="Pfam" id="PF02581">
    <property type="entry name" value="TMP-TENI"/>
    <property type="match status" value="1"/>
</dbReference>
<dbReference type="GO" id="GO:0004789">
    <property type="term" value="F:thiamine-phosphate diphosphorylase activity"/>
    <property type="evidence" value="ECO:0007669"/>
    <property type="project" value="TreeGrafter"/>
</dbReference>
<evidence type="ECO:0000313" key="5">
    <source>
        <dbReference type="Proteomes" id="UP000249453"/>
    </source>
</evidence>
<dbReference type="InterPro" id="IPR036206">
    <property type="entry name" value="ThiamineP_synth_sf"/>
</dbReference>
<dbReference type="AlphaFoldDB" id="A0A364JVT9"/>
<gene>
    <name evidence="4" type="ORF">C7374_10450</name>
</gene>
<comment type="caution">
    <text evidence="4">The sequence shown here is derived from an EMBL/GenBank/DDBJ whole genome shotgun (WGS) entry which is preliminary data.</text>
</comment>
<dbReference type="RefSeq" id="WP_111575016.1">
    <property type="nucleotide sequence ID" value="NZ_JBHEEY010000005.1"/>
</dbReference>
<dbReference type="EMBL" id="QLMK01000004">
    <property type="protein sequence ID" value="RAK29992.1"/>
    <property type="molecule type" value="Genomic_DNA"/>
</dbReference>
<dbReference type="SUPFAM" id="SSF51391">
    <property type="entry name" value="Thiamin phosphate synthase"/>
    <property type="match status" value="1"/>
</dbReference>
<evidence type="ECO:0000256" key="1">
    <source>
        <dbReference type="ARBA" id="ARBA00004948"/>
    </source>
</evidence>
<dbReference type="NCBIfam" id="NF005080">
    <property type="entry name" value="PRK06512.1"/>
    <property type="match status" value="1"/>
</dbReference>
<evidence type="ECO:0000313" key="4">
    <source>
        <dbReference type="EMBL" id="RAK29992.1"/>
    </source>
</evidence>
<feature type="domain" description="Thiamine phosphate synthase/TenI" evidence="3">
    <location>
        <begin position="16"/>
        <end position="194"/>
    </location>
</feature>
<dbReference type="InterPro" id="IPR013785">
    <property type="entry name" value="Aldolase_TIM"/>
</dbReference>
<organism evidence="4 5">
    <name type="scientific">Falsochrobactrum ovis</name>
    <dbReference type="NCBI Taxonomy" id="1293442"/>
    <lineage>
        <taxon>Bacteria</taxon>
        <taxon>Pseudomonadati</taxon>
        <taxon>Pseudomonadota</taxon>
        <taxon>Alphaproteobacteria</taxon>
        <taxon>Hyphomicrobiales</taxon>
        <taxon>Brucellaceae</taxon>
        <taxon>Falsochrobactrum</taxon>
    </lineage>
</organism>
<comment type="pathway">
    <text evidence="1">Cofactor biosynthesis; thiamine diphosphate biosynthesis.</text>
</comment>
<dbReference type="PANTHER" id="PTHR20857">
    <property type="entry name" value="THIAMINE-PHOSPHATE PYROPHOSPHORYLASE"/>
    <property type="match status" value="1"/>
</dbReference>
<keyword evidence="2" id="KW-0784">Thiamine biosynthesis</keyword>
<name>A0A364JVT9_9HYPH</name>
<dbReference type="InterPro" id="IPR022998">
    <property type="entry name" value="ThiamineP_synth_TenI"/>
</dbReference>
<dbReference type="GO" id="GO:0005737">
    <property type="term" value="C:cytoplasm"/>
    <property type="evidence" value="ECO:0007669"/>
    <property type="project" value="TreeGrafter"/>
</dbReference>
<evidence type="ECO:0000256" key="2">
    <source>
        <dbReference type="ARBA" id="ARBA00022977"/>
    </source>
</evidence>
<protein>
    <submittedName>
        <fullName evidence="4">Thiamine-phosphate diphosphorylase</fullName>
    </submittedName>
</protein>